<dbReference type="GO" id="GO:0009245">
    <property type="term" value="P:lipid A biosynthetic process"/>
    <property type="evidence" value="ECO:0007669"/>
    <property type="project" value="InterPro"/>
</dbReference>
<dbReference type="GO" id="GO:0005543">
    <property type="term" value="F:phospholipid binding"/>
    <property type="evidence" value="ECO:0007669"/>
    <property type="project" value="TreeGrafter"/>
</dbReference>
<reference evidence="1 2" key="1">
    <citation type="submission" date="2018-06" db="EMBL/GenBank/DDBJ databases">
        <title>Extensive metabolic versatility and redundancy in microbially diverse, dynamic hydrothermal sediments.</title>
        <authorList>
            <person name="Dombrowski N."/>
            <person name="Teske A."/>
            <person name="Baker B.J."/>
        </authorList>
    </citation>
    <scope>NUCLEOTIDE SEQUENCE [LARGE SCALE GENOMIC DNA]</scope>
    <source>
        <strain evidence="1">B3_G15</strain>
    </source>
</reference>
<dbReference type="PANTHER" id="PTHR30372">
    <property type="entry name" value="LIPID-A-DISACCHARIDE SYNTHASE"/>
    <property type="match status" value="1"/>
</dbReference>
<evidence type="ECO:0000313" key="1">
    <source>
        <dbReference type="EMBL" id="RLE10750.1"/>
    </source>
</evidence>
<sequence>MRVYITSNSPGELAGWVRPVAKKLKEKREDVETVLIIPPCQYASGKEVGVARSFFGIKYVLGPRDYMRYILSGRSFPFTRKAGEKEGVCVFLGGDPFHTVLVSRKLRLPAVAYLQRPRWRRQFERFMVMDERIKKENFLQQKVEPEKVVVVGDLTVDAVEVQLEDEKVFDDECRLEGPVISIMPGSRPQIACNMILFFLRACEVIKQEFARAQFFLIFSPFLKEKELFNLDRAKINKIFPVPGVEPIRKGDKLHLLTSGGLEAEVVVEGRYRILSLSDLVLTIPGTNTAELAYLGVPMLVTVPLTRPELIPLDGLAGVAGDFPFLGAVIKRWVVKKYNESIRFCSIPNIRAGREIVPEVRGKIRPEDVADEAIRLLKDKKRLSSISLELKKVGGVPGAASRVADVILEVAGGN</sequence>
<dbReference type="EMBL" id="QMQA01000311">
    <property type="protein sequence ID" value="RLE10750.1"/>
    <property type="molecule type" value="Genomic_DNA"/>
</dbReference>
<dbReference type="GO" id="GO:0008915">
    <property type="term" value="F:lipid-A-disaccharide synthase activity"/>
    <property type="evidence" value="ECO:0007669"/>
    <property type="project" value="InterPro"/>
</dbReference>
<dbReference type="GO" id="GO:0016020">
    <property type="term" value="C:membrane"/>
    <property type="evidence" value="ECO:0007669"/>
    <property type="project" value="GOC"/>
</dbReference>
<dbReference type="AlphaFoldDB" id="A0A662D7I1"/>
<accession>A0A662D7I1</accession>
<organism evidence="1 2">
    <name type="scientific">Aerophobetes bacterium</name>
    <dbReference type="NCBI Taxonomy" id="2030807"/>
    <lineage>
        <taxon>Bacteria</taxon>
        <taxon>Candidatus Aerophobota</taxon>
    </lineage>
</organism>
<dbReference type="SUPFAM" id="SSF53756">
    <property type="entry name" value="UDP-Glycosyltransferase/glycogen phosphorylase"/>
    <property type="match status" value="1"/>
</dbReference>
<dbReference type="InterPro" id="IPR003835">
    <property type="entry name" value="Glyco_trans_19"/>
</dbReference>
<proteinExistence type="predicted"/>
<gene>
    <name evidence="1" type="ORF">DRJ04_09040</name>
</gene>
<comment type="caution">
    <text evidence="1">The sequence shown here is derived from an EMBL/GenBank/DDBJ whole genome shotgun (WGS) entry which is preliminary data.</text>
</comment>
<evidence type="ECO:0000313" key="2">
    <source>
        <dbReference type="Proteomes" id="UP000280417"/>
    </source>
</evidence>
<dbReference type="Proteomes" id="UP000280417">
    <property type="component" value="Unassembled WGS sequence"/>
</dbReference>
<dbReference type="PANTHER" id="PTHR30372:SF6">
    <property type="entry name" value="LIPID-A-DISACCHARIDE SYNTHASE"/>
    <property type="match status" value="1"/>
</dbReference>
<name>A0A662D7I1_UNCAE</name>
<protein>
    <submittedName>
        <fullName evidence="1">Uncharacterized protein</fullName>
    </submittedName>
</protein>